<evidence type="ECO:0000313" key="2">
    <source>
        <dbReference type="Proteomes" id="UP000507470"/>
    </source>
</evidence>
<proteinExistence type="predicted"/>
<dbReference type="AlphaFoldDB" id="A0A6J8BYU8"/>
<dbReference type="EMBL" id="CACVKT020004142">
    <property type="protein sequence ID" value="CAC5388100.1"/>
    <property type="molecule type" value="Genomic_DNA"/>
</dbReference>
<organism evidence="1 2">
    <name type="scientific">Mytilus coruscus</name>
    <name type="common">Sea mussel</name>
    <dbReference type="NCBI Taxonomy" id="42192"/>
    <lineage>
        <taxon>Eukaryota</taxon>
        <taxon>Metazoa</taxon>
        <taxon>Spiralia</taxon>
        <taxon>Lophotrochozoa</taxon>
        <taxon>Mollusca</taxon>
        <taxon>Bivalvia</taxon>
        <taxon>Autobranchia</taxon>
        <taxon>Pteriomorphia</taxon>
        <taxon>Mytilida</taxon>
        <taxon>Mytiloidea</taxon>
        <taxon>Mytilidae</taxon>
        <taxon>Mytilinae</taxon>
        <taxon>Mytilus</taxon>
    </lineage>
</organism>
<keyword evidence="2" id="KW-1185">Reference proteome</keyword>
<name>A0A6J8BYU8_MYTCO</name>
<reference evidence="1 2" key="1">
    <citation type="submission" date="2020-06" db="EMBL/GenBank/DDBJ databases">
        <authorList>
            <person name="Li R."/>
            <person name="Bekaert M."/>
        </authorList>
    </citation>
    <scope>NUCLEOTIDE SEQUENCE [LARGE SCALE GENOMIC DNA]</scope>
    <source>
        <strain evidence="2">wild</strain>
    </source>
</reference>
<accession>A0A6J8BYU8</accession>
<dbReference type="Proteomes" id="UP000507470">
    <property type="component" value="Unassembled WGS sequence"/>
</dbReference>
<sequence>MWLYRQVRIIILILFIEIVSSKYFILDENVEWTKARQRCSVPSARADDITNYSENTVAWTSSSIYTSCLAEFYGCMDVNIDLTAPDNNVTMKLNSYFLESTRAFKTKNVLECAFHCTSNGNYFAFIEYICKCIDVKVFKLSPQKTTSCLNGTSDVRHNKDAVFSKSHRGLPIFRFKRKTGII</sequence>
<evidence type="ECO:0000313" key="1">
    <source>
        <dbReference type="EMBL" id="CAC5388100.1"/>
    </source>
</evidence>
<protein>
    <submittedName>
        <fullName evidence="1">Uncharacterized protein</fullName>
    </submittedName>
</protein>
<gene>
    <name evidence="1" type="ORF">MCOR_23384</name>
</gene>